<dbReference type="EMBL" id="BBNT01000006">
    <property type="protein sequence ID" value="GAL75803.1"/>
    <property type="molecule type" value="Genomic_DNA"/>
</dbReference>
<feature type="modified residue" description="4-aspartylphosphate" evidence="10">
    <location>
        <position position="630"/>
    </location>
</feature>
<dbReference type="GO" id="GO:0000155">
    <property type="term" value="F:phosphorelay sensor kinase activity"/>
    <property type="evidence" value="ECO:0007669"/>
    <property type="project" value="InterPro"/>
</dbReference>
<reference evidence="16 17" key="1">
    <citation type="journal article" date="2014" name="Genome Announc.">
        <title>Draft Genome Sequences of Marine Flavobacterium Nonlabens Strains NR17, NR24, NR27, NR32, NR33, and Ara13.</title>
        <authorList>
            <person name="Nakanishi M."/>
            <person name="Meirelles P."/>
            <person name="Suzuki R."/>
            <person name="Takatani N."/>
            <person name="Mino S."/>
            <person name="Suda W."/>
            <person name="Oshima K."/>
            <person name="Hattori M."/>
            <person name="Ohkuma M."/>
            <person name="Hosokawa M."/>
            <person name="Miyashita K."/>
            <person name="Thompson F.L."/>
            <person name="Niwa A."/>
            <person name="Sawabe T."/>
            <person name="Sawabe T."/>
        </authorList>
    </citation>
    <scope>NUCLEOTIDE SEQUENCE [LARGE SCALE GENOMIC DNA]</scope>
    <source>
        <strain evidence="17">JCM19275</strain>
    </source>
</reference>
<keyword evidence="4" id="KW-0808">Transferase</keyword>
<feature type="domain" description="Histidine kinase" evidence="14">
    <location>
        <begin position="384"/>
        <end position="577"/>
    </location>
</feature>
<dbReference type="SUPFAM" id="SSF46894">
    <property type="entry name" value="C-terminal effector domain of the bipartite response regulators"/>
    <property type="match status" value="1"/>
</dbReference>
<dbReference type="InterPro" id="IPR036890">
    <property type="entry name" value="HATPase_C_sf"/>
</dbReference>
<dbReference type="PROSITE" id="PS50110">
    <property type="entry name" value="RESPONSE_REGULATORY"/>
    <property type="match status" value="1"/>
</dbReference>
<sequence length="785" mass="88160">MLILTSIQQVIAQAQPLDSVMNILNRNDIAQLREIVKNHDVNDLNKSDQALYFLATGGIKCAIDDFENAYKDLQKAKNHSDDKRVIFMANDYMMELSNSASELQVAPESLMIENLSIATELNDPTLLIKSKFYFMFKEIQLGNYAQAQDICYEMRNISIENDLKQELIDTEFNLGTLHYYQAQNDSALFYYQKNLADVIAKKDTFDIAVRLNNLAMLQMAIGKNQAAVDNLIEAKELIKNKNDKELSVGLLRNIADAQTAAGNYKEAIDYYNQFISEEDSLERSDIAQNLKELQTKYETAEKDLENAELTAKNLTSKNKIYLLLFILACITGIGAYLFNRMRQKQKLLAAQAEAQKQREEKLLRDQELAGIDAMITGQEKERKKIAQDLHDDIGSSLTTARMCIENVIGKSNQVENKKILENAYDLLNDTYTKVRNISHAQKSSVLSSHGLIGTLEQLASRINAGKSIQVEVIHHGLQGNLSNSMELGLFRIIQELLNNTIKHAEAQNASIILTGYEDHVSIMVEDDGNGFIPENLNNNGTGLDSINTRVQNLDGTMEIDTKLKRGTTINIEIPPSMIFITIAEDHISLSDGLKVFLEQDSNIEVIGNAPNGKEMLEMLKFVKPQVVLTDINMPIMNGVELCTAIKSLNKNIKVIALSMYDNPGAIKEMIDAGADGYVLKISPLTELKKAIETVASGKNYFDQAIDLEEVNKKEQNDDVQPLSRSETEILKLIALGKTSAEIAEERQTAVSTVVKHRKNMIHKLQLEGKNELYKYALQRYGHYNQ</sequence>
<keyword evidence="8" id="KW-0902">Two-component regulatory system</keyword>
<dbReference type="InterPro" id="IPR000792">
    <property type="entry name" value="Tscrpt_reg_LuxR_C"/>
</dbReference>
<keyword evidence="12" id="KW-0472">Membrane</keyword>
<evidence type="ECO:0000313" key="17">
    <source>
        <dbReference type="Proteomes" id="UP000029647"/>
    </source>
</evidence>
<dbReference type="InterPro" id="IPR058245">
    <property type="entry name" value="NreC/VraR/RcsB-like_REC"/>
</dbReference>
<keyword evidence="5" id="KW-0547">Nucleotide-binding</keyword>
<feature type="transmembrane region" description="Helical" evidence="12">
    <location>
        <begin position="320"/>
        <end position="338"/>
    </location>
</feature>
<dbReference type="PANTHER" id="PTHR24421:SF10">
    <property type="entry name" value="NITRATE_NITRITE SENSOR PROTEIN NARQ"/>
    <property type="match status" value="1"/>
</dbReference>
<keyword evidence="3 10" id="KW-0597">Phosphoprotein</keyword>
<evidence type="ECO:0000259" key="15">
    <source>
        <dbReference type="PROSITE" id="PS50110"/>
    </source>
</evidence>
<evidence type="ECO:0000256" key="9">
    <source>
        <dbReference type="ARBA" id="ARBA00023125"/>
    </source>
</evidence>
<evidence type="ECO:0000256" key="5">
    <source>
        <dbReference type="ARBA" id="ARBA00022741"/>
    </source>
</evidence>
<dbReference type="GO" id="GO:0003677">
    <property type="term" value="F:DNA binding"/>
    <property type="evidence" value="ECO:0007669"/>
    <property type="project" value="UniProtKB-KW"/>
</dbReference>
<dbReference type="InterPro" id="IPR016032">
    <property type="entry name" value="Sig_transdc_resp-reg_C-effctor"/>
</dbReference>
<dbReference type="InterPro" id="IPR050482">
    <property type="entry name" value="Sensor_HK_TwoCompSys"/>
</dbReference>
<dbReference type="Pfam" id="PF00196">
    <property type="entry name" value="GerE"/>
    <property type="match status" value="1"/>
</dbReference>
<dbReference type="SMART" id="SM00028">
    <property type="entry name" value="TPR"/>
    <property type="match status" value="3"/>
</dbReference>
<evidence type="ECO:0000256" key="7">
    <source>
        <dbReference type="ARBA" id="ARBA00022840"/>
    </source>
</evidence>
<dbReference type="Pfam" id="PF07730">
    <property type="entry name" value="HisKA_3"/>
    <property type="match status" value="1"/>
</dbReference>
<dbReference type="Pfam" id="PF00072">
    <property type="entry name" value="Response_reg"/>
    <property type="match status" value="1"/>
</dbReference>
<evidence type="ECO:0000259" key="14">
    <source>
        <dbReference type="PROSITE" id="PS50109"/>
    </source>
</evidence>
<dbReference type="Gene3D" id="3.30.565.10">
    <property type="entry name" value="Histidine kinase-like ATPase, C-terminal domain"/>
    <property type="match status" value="1"/>
</dbReference>
<dbReference type="EC" id="2.7.13.3" evidence="2"/>
<evidence type="ECO:0000256" key="3">
    <source>
        <dbReference type="ARBA" id="ARBA00022553"/>
    </source>
</evidence>
<keyword evidence="7" id="KW-0067">ATP-binding</keyword>
<dbReference type="CDD" id="cd06170">
    <property type="entry name" value="LuxR_C_like"/>
    <property type="match status" value="1"/>
</dbReference>
<accession>A0A090WHT1</accession>
<protein>
    <recommendedName>
        <fullName evidence="2">histidine kinase</fullName>
        <ecNumber evidence="2">2.7.13.3</ecNumber>
    </recommendedName>
</protein>
<keyword evidence="9 16" id="KW-0238">DNA-binding</keyword>
<evidence type="ECO:0000256" key="6">
    <source>
        <dbReference type="ARBA" id="ARBA00022777"/>
    </source>
</evidence>
<dbReference type="SUPFAM" id="SSF55874">
    <property type="entry name" value="ATPase domain of HSP90 chaperone/DNA topoisomerase II/histidine kinase"/>
    <property type="match status" value="1"/>
</dbReference>
<keyword evidence="11" id="KW-0175">Coiled coil</keyword>
<dbReference type="Pfam" id="PF02518">
    <property type="entry name" value="HATPase_c"/>
    <property type="match status" value="1"/>
</dbReference>
<keyword evidence="12" id="KW-0812">Transmembrane</keyword>
<feature type="coiled-coil region" evidence="11">
    <location>
        <begin position="283"/>
        <end position="369"/>
    </location>
</feature>
<dbReference type="GO" id="GO:0016020">
    <property type="term" value="C:membrane"/>
    <property type="evidence" value="ECO:0007669"/>
    <property type="project" value="InterPro"/>
</dbReference>
<comment type="caution">
    <text evidence="16">The sequence shown here is derived from an EMBL/GenBank/DDBJ whole genome shotgun (WGS) entry which is preliminary data.</text>
</comment>
<dbReference type="SUPFAM" id="SSF52172">
    <property type="entry name" value="CheY-like"/>
    <property type="match status" value="1"/>
</dbReference>
<evidence type="ECO:0000256" key="12">
    <source>
        <dbReference type="SAM" id="Phobius"/>
    </source>
</evidence>
<dbReference type="SMART" id="SM00421">
    <property type="entry name" value="HTH_LUXR"/>
    <property type="match status" value="1"/>
</dbReference>
<keyword evidence="12" id="KW-1133">Transmembrane helix</keyword>
<evidence type="ECO:0000313" key="16">
    <source>
        <dbReference type="EMBL" id="GAL75803.1"/>
    </source>
</evidence>
<dbReference type="CDD" id="cd17535">
    <property type="entry name" value="REC_NarL-like"/>
    <property type="match status" value="1"/>
</dbReference>
<dbReference type="InterPro" id="IPR011712">
    <property type="entry name" value="Sig_transdc_His_kin_sub3_dim/P"/>
</dbReference>
<dbReference type="PROSITE" id="PS50109">
    <property type="entry name" value="HIS_KIN"/>
    <property type="match status" value="1"/>
</dbReference>
<dbReference type="InterPro" id="IPR019734">
    <property type="entry name" value="TPR_rpt"/>
</dbReference>
<dbReference type="InterPro" id="IPR011990">
    <property type="entry name" value="TPR-like_helical_dom_sf"/>
</dbReference>
<dbReference type="GO" id="GO:0006355">
    <property type="term" value="P:regulation of DNA-templated transcription"/>
    <property type="evidence" value="ECO:0007669"/>
    <property type="project" value="InterPro"/>
</dbReference>
<evidence type="ECO:0000256" key="11">
    <source>
        <dbReference type="SAM" id="Coils"/>
    </source>
</evidence>
<dbReference type="Proteomes" id="UP000029647">
    <property type="component" value="Unassembled WGS sequence"/>
</dbReference>
<dbReference type="InterPro" id="IPR005467">
    <property type="entry name" value="His_kinase_dom"/>
</dbReference>
<evidence type="ECO:0000256" key="1">
    <source>
        <dbReference type="ARBA" id="ARBA00000085"/>
    </source>
</evidence>
<dbReference type="SUPFAM" id="SSF48452">
    <property type="entry name" value="TPR-like"/>
    <property type="match status" value="1"/>
</dbReference>
<dbReference type="PANTHER" id="PTHR24421">
    <property type="entry name" value="NITRATE/NITRITE SENSOR PROTEIN NARX-RELATED"/>
    <property type="match status" value="1"/>
</dbReference>
<dbReference type="InterPro" id="IPR011006">
    <property type="entry name" value="CheY-like_superfamily"/>
</dbReference>
<evidence type="ECO:0000256" key="4">
    <source>
        <dbReference type="ARBA" id="ARBA00022679"/>
    </source>
</evidence>
<proteinExistence type="predicted"/>
<dbReference type="CDD" id="cd16917">
    <property type="entry name" value="HATPase_UhpB-NarQ-NarX-like"/>
    <property type="match status" value="1"/>
</dbReference>
<dbReference type="SMART" id="SM00448">
    <property type="entry name" value="REC"/>
    <property type="match status" value="1"/>
</dbReference>
<dbReference type="Gene3D" id="1.20.5.1930">
    <property type="match status" value="1"/>
</dbReference>
<dbReference type="InterPro" id="IPR003594">
    <property type="entry name" value="HATPase_dom"/>
</dbReference>
<dbReference type="PRINTS" id="PR00038">
    <property type="entry name" value="HTHLUXR"/>
</dbReference>
<dbReference type="InterPro" id="IPR001789">
    <property type="entry name" value="Sig_transdc_resp-reg_receiver"/>
</dbReference>
<evidence type="ECO:0000256" key="2">
    <source>
        <dbReference type="ARBA" id="ARBA00012438"/>
    </source>
</evidence>
<dbReference type="GO" id="GO:0005524">
    <property type="term" value="F:ATP binding"/>
    <property type="evidence" value="ECO:0007669"/>
    <property type="project" value="UniProtKB-KW"/>
</dbReference>
<dbReference type="Gene3D" id="3.40.50.2300">
    <property type="match status" value="1"/>
</dbReference>
<dbReference type="SMART" id="SM00387">
    <property type="entry name" value="HATPase_c"/>
    <property type="match status" value="1"/>
</dbReference>
<evidence type="ECO:0000259" key="13">
    <source>
        <dbReference type="PROSITE" id="PS50043"/>
    </source>
</evidence>
<dbReference type="GO" id="GO:0046983">
    <property type="term" value="F:protein dimerization activity"/>
    <property type="evidence" value="ECO:0007669"/>
    <property type="project" value="InterPro"/>
</dbReference>
<feature type="domain" description="Response regulatory" evidence="15">
    <location>
        <begin position="579"/>
        <end position="695"/>
    </location>
</feature>
<name>A0A090WHT1_NONUL</name>
<dbReference type="PROSITE" id="PS50043">
    <property type="entry name" value="HTH_LUXR_2"/>
    <property type="match status" value="1"/>
</dbReference>
<dbReference type="AlphaFoldDB" id="A0A090WHT1"/>
<dbReference type="Gene3D" id="1.25.40.10">
    <property type="entry name" value="Tetratricopeptide repeat domain"/>
    <property type="match status" value="1"/>
</dbReference>
<feature type="domain" description="HTH luxR-type" evidence="13">
    <location>
        <begin position="715"/>
        <end position="780"/>
    </location>
</feature>
<evidence type="ECO:0000256" key="8">
    <source>
        <dbReference type="ARBA" id="ARBA00023012"/>
    </source>
</evidence>
<gene>
    <name evidence="16" type="ORF">JCM19275_1686</name>
</gene>
<comment type="catalytic activity">
    <reaction evidence="1">
        <text>ATP + protein L-histidine = ADP + protein N-phospho-L-histidine.</text>
        <dbReference type="EC" id="2.7.13.3"/>
    </reaction>
</comment>
<organism evidence="16 17">
    <name type="scientific">Nonlabens ulvanivorans</name>
    <name type="common">Persicivirga ulvanivorans</name>
    <dbReference type="NCBI Taxonomy" id="906888"/>
    <lineage>
        <taxon>Bacteria</taxon>
        <taxon>Pseudomonadati</taxon>
        <taxon>Bacteroidota</taxon>
        <taxon>Flavobacteriia</taxon>
        <taxon>Flavobacteriales</taxon>
        <taxon>Flavobacteriaceae</taxon>
        <taxon>Nonlabens</taxon>
    </lineage>
</organism>
<keyword evidence="6" id="KW-0418">Kinase</keyword>
<evidence type="ECO:0000256" key="10">
    <source>
        <dbReference type="PROSITE-ProRule" id="PRU00169"/>
    </source>
</evidence>